<accession>A4SGT4</accession>
<keyword evidence="3" id="KW-0997">Cell inner membrane</keyword>
<keyword evidence="2 11" id="KW-1003">Cell membrane</keyword>
<name>A4SGT4_CHLPM</name>
<keyword evidence="11" id="KW-0479">Metal-binding</keyword>
<keyword evidence="4 11" id="KW-0812">Transmembrane</keyword>
<evidence type="ECO:0000256" key="11">
    <source>
        <dbReference type="HAMAP-Rule" id="MF_00454"/>
    </source>
</evidence>
<evidence type="ECO:0000256" key="6">
    <source>
        <dbReference type="ARBA" id="ARBA00023065"/>
    </source>
</evidence>
<feature type="binding site" evidence="11">
    <location>
        <position position="77"/>
    </location>
    <ligand>
        <name>Na(+)</name>
        <dbReference type="ChEBI" id="CHEBI:29101"/>
        <note>structural</note>
    </ligand>
</feature>
<evidence type="ECO:0000256" key="7">
    <source>
        <dbReference type="ARBA" id="ARBA00023136"/>
    </source>
</evidence>
<dbReference type="GO" id="GO:0062054">
    <property type="term" value="F:fluoride channel activity"/>
    <property type="evidence" value="ECO:0007669"/>
    <property type="project" value="UniProtKB-UniRule"/>
</dbReference>
<feature type="binding site" evidence="11">
    <location>
        <position position="80"/>
    </location>
    <ligand>
        <name>Na(+)</name>
        <dbReference type="ChEBI" id="CHEBI:29101"/>
        <note>structural</note>
    </ligand>
</feature>
<dbReference type="PANTHER" id="PTHR28259">
    <property type="entry name" value="FLUORIDE EXPORT PROTEIN 1-RELATED"/>
    <property type="match status" value="1"/>
</dbReference>
<dbReference type="HOGENOM" id="CLU_114342_2_3_10"/>
<sequence>MMQFSSVLLAGAGGFLGTVARYLVALAFSPSMPGFPFATFTVNILGSFLIGFISELAVSSTIISPQARLFLVTGFCGGFTTFSSYMYEGASLVRDGQLLYTGVYLAGSVIGGFAALYSGTLAAKPWT</sequence>
<evidence type="ECO:0000256" key="10">
    <source>
        <dbReference type="ARBA" id="ARBA00035585"/>
    </source>
</evidence>
<reference evidence="12" key="1">
    <citation type="submission" date="2007-03" db="EMBL/GenBank/DDBJ databases">
        <title>Complete sequence of Prosthecochloris vibrioformis DSM 265.</title>
        <authorList>
            <consortium name="US DOE Joint Genome Institute"/>
            <person name="Copeland A."/>
            <person name="Lucas S."/>
            <person name="Lapidus A."/>
            <person name="Barry K."/>
            <person name="Detter J.C."/>
            <person name="Glavina del Rio T."/>
            <person name="Hammon N."/>
            <person name="Israni S."/>
            <person name="Pitluck S."/>
            <person name="Schmutz J."/>
            <person name="Larimer F."/>
            <person name="Land M."/>
            <person name="Hauser L."/>
            <person name="Mikhailova N."/>
            <person name="Li T."/>
            <person name="Overmann J."/>
            <person name="Schuster S.C."/>
            <person name="Bryant D.A."/>
            <person name="Richardson P."/>
        </authorList>
    </citation>
    <scope>NUCLEOTIDE SEQUENCE [LARGE SCALE GENOMIC DNA]</scope>
    <source>
        <strain evidence="12">DSM 265</strain>
    </source>
</reference>
<dbReference type="KEGG" id="pvi:Cvib_1683"/>
<evidence type="ECO:0000256" key="4">
    <source>
        <dbReference type="ARBA" id="ARBA00022692"/>
    </source>
</evidence>
<dbReference type="STRING" id="290318.Cvib_1683"/>
<evidence type="ECO:0000256" key="9">
    <source>
        <dbReference type="ARBA" id="ARBA00035120"/>
    </source>
</evidence>
<evidence type="ECO:0000256" key="3">
    <source>
        <dbReference type="ARBA" id="ARBA00022519"/>
    </source>
</evidence>
<evidence type="ECO:0000256" key="1">
    <source>
        <dbReference type="ARBA" id="ARBA00004651"/>
    </source>
</evidence>
<dbReference type="HAMAP" id="MF_00454">
    <property type="entry name" value="FluC"/>
    <property type="match status" value="1"/>
</dbReference>
<comment type="similarity">
    <text evidence="9 11">Belongs to the fluoride channel Fluc/FEX (TC 1.A.43) family.</text>
</comment>
<keyword evidence="8 11" id="KW-0407">Ion channel</keyword>
<keyword evidence="11" id="KW-0813">Transport</keyword>
<keyword evidence="11" id="KW-0915">Sodium</keyword>
<evidence type="ECO:0000256" key="8">
    <source>
        <dbReference type="ARBA" id="ARBA00023303"/>
    </source>
</evidence>
<feature type="transmembrane region" description="Helical" evidence="11">
    <location>
        <begin position="99"/>
        <end position="123"/>
    </location>
</feature>
<dbReference type="PANTHER" id="PTHR28259:SF1">
    <property type="entry name" value="FLUORIDE EXPORT PROTEIN 1-RELATED"/>
    <property type="match status" value="1"/>
</dbReference>
<dbReference type="Pfam" id="PF02537">
    <property type="entry name" value="CRCB"/>
    <property type="match status" value="1"/>
</dbReference>
<comment type="catalytic activity">
    <reaction evidence="10">
        <text>fluoride(in) = fluoride(out)</text>
        <dbReference type="Rhea" id="RHEA:76159"/>
        <dbReference type="ChEBI" id="CHEBI:17051"/>
    </reaction>
    <physiologicalReaction direction="left-to-right" evidence="10">
        <dbReference type="Rhea" id="RHEA:76160"/>
    </physiologicalReaction>
</comment>
<dbReference type="EMBL" id="CP000607">
    <property type="protein sequence ID" value="ABP37693.1"/>
    <property type="molecule type" value="Genomic_DNA"/>
</dbReference>
<dbReference type="AlphaFoldDB" id="A4SGT4"/>
<feature type="transmembrane region" description="Helical" evidence="11">
    <location>
        <begin position="69"/>
        <end position="87"/>
    </location>
</feature>
<dbReference type="InterPro" id="IPR003691">
    <property type="entry name" value="FluC"/>
</dbReference>
<evidence type="ECO:0000256" key="2">
    <source>
        <dbReference type="ARBA" id="ARBA00022475"/>
    </source>
</evidence>
<protein>
    <recommendedName>
        <fullName evidence="11">Fluoride-specific ion channel FluC</fullName>
    </recommendedName>
</protein>
<feature type="transmembrane region" description="Helical" evidence="11">
    <location>
        <begin position="37"/>
        <end position="57"/>
    </location>
</feature>
<evidence type="ECO:0000313" key="12">
    <source>
        <dbReference type="EMBL" id="ABP37693.1"/>
    </source>
</evidence>
<comment type="activity regulation">
    <text evidence="11">Na(+) is not transported, but it plays an essential structural role and its presence is essential for fluoride channel function.</text>
</comment>
<keyword evidence="5 11" id="KW-1133">Transmembrane helix</keyword>
<gene>
    <name evidence="11" type="primary">fluC</name>
    <name evidence="11" type="synonym">crcB</name>
    <name evidence="12" type="ordered locus">Cvib_1683</name>
</gene>
<comment type="subcellular location">
    <subcellularLocation>
        <location evidence="1 11">Cell membrane</location>
        <topology evidence="1 11">Multi-pass membrane protein</topology>
    </subcellularLocation>
</comment>
<dbReference type="GO" id="GO:0140114">
    <property type="term" value="P:cellular detoxification of fluoride"/>
    <property type="evidence" value="ECO:0007669"/>
    <property type="project" value="UniProtKB-UniRule"/>
</dbReference>
<organism evidence="12">
    <name type="scientific">Chlorobium phaeovibrioides (strain DSM 265 / 1930)</name>
    <name type="common">Prosthecochloris vibrioformis (strain DSM 265)</name>
    <dbReference type="NCBI Taxonomy" id="290318"/>
    <lineage>
        <taxon>Bacteria</taxon>
        <taxon>Pseudomonadati</taxon>
        <taxon>Chlorobiota</taxon>
        <taxon>Chlorobiia</taxon>
        <taxon>Chlorobiales</taxon>
        <taxon>Chlorobiaceae</taxon>
        <taxon>Chlorobium/Pelodictyon group</taxon>
        <taxon>Chlorobium</taxon>
    </lineage>
</organism>
<dbReference type="eggNOG" id="COG0239">
    <property type="taxonomic scope" value="Bacteria"/>
</dbReference>
<evidence type="ECO:0000256" key="5">
    <source>
        <dbReference type="ARBA" id="ARBA00022989"/>
    </source>
</evidence>
<dbReference type="NCBIfam" id="TIGR00494">
    <property type="entry name" value="crcB"/>
    <property type="match status" value="1"/>
</dbReference>
<dbReference type="GO" id="GO:0046872">
    <property type="term" value="F:metal ion binding"/>
    <property type="evidence" value="ECO:0007669"/>
    <property type="project" value="UniProtKB-KW"/>
</dbReference>
<keyword evidence="7 11" id="KW-0472">Membrane</keyword>
<proteinExistence type="inferred from homology"/>
<comment type="function">
    <text evidence="11">Fluoride-specific ion channel. Important for reducing fluoride concentration in the cell, thus reducing its toxicity.</text>
</comment>
<dbReference type="GO" id="GO:0005886">
    <property type="term" value="C:plasma membrane"/>
    <property type="evidence" value="ECO:0007669"/>
    <property type="project" value="UniProtKB-SubCell"/>
</dbReference>
<keyword evidence="6 11" id="KW-0406">Ion transport</keyword>